<evidence type="ECO:0000256" key="7">
    <source>
        <dbReference type="ARBA" id="ARBA00022833"/>
    </source>
</evidence>
<evidence type="ECO:0000256" key="5">
    <source>
        <dbReference type="ARBA" id="ARBA00022723"/>
    </source>
</evidence>
<dbReference type="InterPro" id="IPR036388">
    <property type="entry name" value="WH-like_DNA-bd_sf"/>
</dbReference>
<proteinExistence type="inferred from homology"/>
<dbReference type="GeneID" id="101855064"/>
<keyword evidence="16" id="KW-1185">Reference proteome</keyword>
<feature type="compositionally biased region" description="Basic residues" evidence="14">
    <location>
        <begin position="88"/>
        <end position="98"/>
    </location>
</feature>
<dbReference type="SUPFAM" id="SSF55729">
    <property type="entry name" value="Acyl-CoA N-acyltransferases (Nat)"/>
    <property type="match status" value="1"/>
</dbReference>
<feature type="region of interest" description="Disordered" evidence="14">
    <location>
        <begin position="1"/>
        <end position="126"/>
    </location>
</feature>
<dbReference type="Gene3D" id="3.40.630.30">
    <property type="match status" value="1"/>
</dbReference>
<dbReference type="Proteomes" id="UP000694888">
    <property type="component" value="Unplaced"/>
</dbReference>
<evidence type="ECO:0000256" key="8">
    <source>
        <dbReference type="ARBA" id="ARBA00022853"/>
    </source>
</evidence>
<dbReference type="PANTHER" id="PTHR10615:SF161">
    <property type="entry name" value="HISTONE ACETYLTRANSFERASE KAT7"/>
    <property type="match status" value="1"/>
</dbReference>
<feature type="compositionally biased region" description="Acidic residues" evidence="14">
    <location>
        <begin position="15"/>
        <end position="26"/>
    </location>
</feature>
<comment type="catalytic activity">
    <reaction evidence="13">
        <text>L-lysyl-[protein] + acetyl-CoA = N(6)-acetyl-L-lysyl-[protein] + CoA + H(+)</text>
        <dbReference type="Rhea" id="RHEA:45948"/>
        <dbReference type="Rhea" id="RHEA-COMP:9752"/>
        <dbReference type="Rhea" id="RHEA-COMP:10731"/>
        <dbReference type="ChEBI" id="CHEBI:15378"/>
        <dbReference type="ChEBI" id="CHEBI:29969"/>
        <dbReference type="ChEBI" id="CHEBI:57287"/>
        <dbReference type="ChEBI" id="CHEBI:57288"/>
        <dbReference type="ChEBI" id="CHEBI:61930"/>
        <dbReference type="EC" id="2.3.1.48"/>
    </reaction>
</comment>
<evidence type="ECO:0000256" key="6">
    <source>
        <dbReference type="ARBA" id="ARBA00022771"/>
    </source>
</evidence>
<keyword evidence="7" id="KW-0862">Zinc</keyword>
<protein>
    <recommendedName>
        <fullName evidence="3 13">Histone acetyltransferase</fullName>
        <ecNumber evidence="3 13">2.3.1.48</ecNumber>
    </recommendedName>
</protein>
<evidence type="ECO:0000256" key="3">
    <source>
        <dbReference type="ARBA" id="ARBA00013184"/>
    </source>
</evidence>
<comment type="subcellular location">
    <subcellularLocation>
        <location evidence="1 13">Nucleus</location>
    </subcellularLocation>
</comment>
<dbReference type="PANTHER" id="PTHR10615">
    <property type="entry name" value="HISTONE ACETYLTRANSFERASE"/>
    <property type="match status" value="1"/>
</dbReference>
<dbReference type="Pfam" id="PF01853">
    <property type="entry name" value="MOZ_SAS"/>
    <property type="match status" value="1"/>
</dbReference>
<keyword evidence="4" id="KW-0808">Transferase</keyword>
<evidence type="ECO:0000256" key="4">
    <source>
        <dbReference type="ARBA" id="ARBA00022679"/>
    </source>
</evidence>
<accession>A0ABM1W2M7</accession>
<feature type="domain" description="MYST-type HAT" evidence="15">
    <location>
        <begin position="309"/>
        <end position="586"/>
    </location>
</feature>
<reference evidence="17" key="1">
    <citation type="submission" date="2025-08" db="UniProtKB">
        <authorList>
            <consortium name="RefSeq"/>
        </authorList>
    </citation>
    <scope>IDENTIFICATION</scope>
</reference>
<dbReference type="PROSITE" id="PS51726">
    <property type="entry name" value="MYST_HAT"/>
    <property type="match status" value="1"/>
</dbReference>
<dbReference type="Gene3D" id="3.30.60.60">
    <property type="entry name" value="N-acetyl transferase-like"/>
    <property type="match status" value="1"/>
</dbReference>
<dbReference type="InterPro" id="IPR016181">
    <property type="entry name" value="Acyl_CoA_acyltransferase"/>
</dbReference>
<keyword evidence="9" id="KW-0007">Acetylation</keyword>
<evidence type="ECO:0000256" key="11">
    <source>
        <dbReference type="ARBA" id="ARBA00023163"/>
    </source>
</evidence>
<dbReference type="Pfam" id="PF17772">
    <property type="entry name" value="zf-MYST"/>
    <property type="match status" value="1"/>
</dbReference>
<dbReference type="Pfam" id="PF01530">
    <property type="entry name" value="zf-C2HC"/>
    <property type="match status" value="1"/>
</dbReference>
<evidence type="ECO:0000313" key="16">
    <source>
        <dbReference type="Proteomes" id="UP000694888"/>
    </source>
</evidence>
<evidence type="ECO:0000256" key="1">
    <source>
        <dbReference type="ARBA" id="ARBA00004123"/>
    </source>
</evidence>
<dbReference type="Gene3D" id="4.10.320.30">
    <property type="match status" value="1"/>
</dbReference>
<dbReference type="PROSITE" id="PS51802">
    <property type="entry name" value="ZF_CCHHC"/>
    <property type="match status" value="1"/>
</dbReference>
<keyword evidence="10" id="KW-0805">Transcription regulation</keyword>
<dbReference type="RefSeq" id="XP_035828920.1">
    <property type="nucleotide sequence ID" value="XM_035973027.1"/>
</dbReference>
<keyword evidence="6" id="KW-0863">Zinc-finger</keyword>
<dbReference type="SUPFAM" id="SSF103637">
    <property type="entry name" value="CCHHC domain"/>
    <property type="match status" value="1"/>
</dbReference>
<dbReference type="InterPro" id="IPR040706">
    <property type="entry name" value="Zf-MYST"/>
</dbReference>
<dbReference type="InterPro" id="IPR002717">
    <property type="entry name" value="HAT_MYST-type"/>
</dbReference>
<name>A0ABM1W2M7_APLCA</name>
<evidence type="ECO:0000259" key="15">
    <source>
        <dbReference type="PROSITE" id="PS51726"/>
    </source>
</evidence>
<organism evidence="16 17">
    <name type="scientific">Aplysia californica</name>
    <name type="common">California sea hare</name>
    <dbReference type="NCBI Taxonomy" id="6500"/>
    <lineage>
        <taxon>Eukaryota</taxon>
        <taxon>Metazoa</taxon>
        <taxon>Spiralia</taxon>
        <taxon>Lophotrochozoa</taxon>
        <taxon>Mollusca</taxon>
        <taxon>Gastropoda</taxon>
        <taxon>Heterobranchia</taxon>
        <taxon>Euthyneura</taxon>
        <taxon>Tectipleura</taxon>
        <taxon>Aplysiida</taxon>
        <taxon>Aplysioidea</taxon>
        <taxon>Aplysiidae</taxon>
        <taxon>Aplysia</taxon>
    </lineage>
</organism>
<keyword evidence="8" id="KW-0156">Chromatin regulator</keyword>
<evidence type="ECO:0000256" key="13">
    <source>
        <dbReference type="RuleBase" id="RU361211"/>
    </source>
</evidence>
<evidence type="ECO:0000256" key="2">
    <source>
        <dbReference type="ARBA" id="ARBA00010107"/>
    </source>
</evidence>
<comment type="similarity">
    <text evidence="2 13">Belongs to the MYST (SAS/MOZ) family.</text>
</comment>
<feature type="compositionally biased region" description="Low complexity" evidence="14">
    <location>
        <begin position="35"/>
        <end position="47"/>
    </location>
</feature>
<keyword evidence="5" id="KW-0479">Metal-binding</keyword>
<evidence type="ECO:0000256" key="9">
    <source>
        <dbReference type="ARBA" id="ARBA00022990"/>
    </source>
</evidence>
<dbReference type="Gene3D" id="1.10.10.10">
    <property type="entry name" value="Winged helix-like DNA-binding domain superfamily/Winged helix DNA-binding domain"/>
    <property type="match status" value="1"/>
</dbReference>
<evidence type="ECO:0000256" key="10">
    <source>
        <dbReference type="ARBA" id="ARBA00023015"/>
    </source>
</evidence>
<dbReference type="InterPro" id="IPR036060">
    <property type="entry name" value="Znf_C2H2C_sf"/>
</dbReference>
<dbReference type="EC" id="2.3.1.48" evidence="3 13"/>
<feature type="compositionally biased region" description="Basic residues" evidence="14">
    <location>
        <begin position="1"/>
        <end position="10"/>
    </location>
</feature>
<evidence type="ECO:0000256" key="12">
    <source>
        <dbReference type="ARBA" id="ARBA00023242"/>
    </source>
</evidence>
<gene>
    <name evidence="17" type="primary">LOC101855064</name>
</gene>
<dbReference type="InterPro" id="IPR002515">
    <property type="entry name" value="Znf_C2H2C"/>
</dbReference>
<keyword evidence="11" id="KW-0804">Transcription</keyword>
<sequence>MLKMKRRKRVRESGSDESDQSAENESDSERRTRVTRSAASTTATGGSPLKESPPVKRRRIIREPVQLESDSEDAAECGASKGGVKGKSSYKGKVKLSGKRSTQAKAKAPVLSNGECNEDEDSEDGQSLVGYAERRVIPKTNYDETSAHCPLPGCDSKGHLSGRHESHRTLTSCPLFHNTTAEECKRRFENRLKHVEERKKVVAELKDRRGLRHQVLSEAQKEKHDRIIKARSKKPEITDELKEKHRKHKEEYGNTRQPLVTGLTSDYDYELFKEAQSRACELLKGLGMYSFSLCQQEHQLTQHFAKSDLQEYRIKKLEIGRFEINTWYSSPYPEEYARLPKIYLCEFCLKYMRTATILRRHMAKCLWRHPPGDEIYRKGAISFFEVDGKKNKVYCQNLCLLAKLFLDHKTLYFDVEPFLFYVMTENDSCGCHIVGYFSKEKNSFLNYNVSCILTLPQYMRQGFGKMLIDFSYLLSKKEDKVGSPERPLSDLGLLSYRSYWKDVLLEYLHKYKGQEICIKDVSQETAINANDIVSTLQALGMLKYWKGKHLVLKKQELIDEFLEKKASRSPDLANKVIDPTCLKWIPQGKRGSP</sequence>
<evidence type="ECO:0000256" key="14">
    <source>
        <dbReference type="SAM" id="MobiDB-lite"/>
    </source>
</evidence>
<dbReference type="InterPro" id="IPR050603">
    <property type="entry name" value="MYST_HAT"/>
</dbReference>
<evidence type="ECO:0000313" key="17">
    <source>
        <dbReference type="RefSeq" id="XP_035828920.1"/>
    </source>
</evidence>
<keyword evidence="12 13" id="KW-0539">Nucleus</keyword>